<dbReference type="InterPro" id="IPR028976">
    <property type="entry name" value="CheC-like_sf"/>
</dbReference>
<feature type="domain" description="CheC-like protein" evidence="3">
    <location>
        <begin position="111"/>
        <end position="144"/>
    </location>
</feature>
<dbReference type="Proteomes" id="UP000095495">
    <property type="component" value="Unassembled WGS sequence"/>
</dbReference>
<evidence type="ECO:0000313" key="4">
    <source>
        <dbReference type="EMBL" id="CRL38593.1"/>
    </source>
</evidence>
<evidence type="ECO:0000313" key="8">
    <source>
        <dbReference type="Proteomes" id="UP000095495"/>
    </source>
</evidence>
<protein>
    <submittedName>
        <fullName evidence="5">CheY-P phosphatase CheC</fullName>
        <ecNumber evidence="5">3.-.-.-</ecNumber>
    </submittedName>
    <submittedName>
        <fullName evidence="6">CheY-P-specific phosphatase CheC</fullName>
    </submittedName>
    <submittedName>
        <fullName evidence="4">Chemotaxis protein CheC</fullName>
    </submittedName>
</protein>
<evidence type="ECO:0000256" key="2">
    <source>
        <dbReference type="ARBA" id="ARBA00022801"/>
    </source>
</evidence>
<dbReference type="InterPro" id="IPR050992">
    <property type="entry name" value="CheZ_family_phosphatases"/>
</dbReference>
<evidence type="ECO:0000313" key="9">
    <source>
        <dbReference type="Proteomes" id="UP000446657"/>
    </source>
</evidence>
<dbReference type="Pfam" id="PF04509">
    <property type="entry name" value="CheC"/>
    <property type="match status" value="2"/>
</dbReference>
<dbReference type="Proteomes" id="UP000049979">
    <property type="component" value="Unassembled WGS sequence"/>
</dbReference>
<reference evidence="6 9" key="3">
    <citation type="journal article" date="2019" name="Nat. Med.">
        <title>A library of human gut bacterial isolates paired with longitudinal multiomics data enables mechanistic microbiome research.</title>
        <authorList>
            <person name="Poyet M."/>
            <person name="Groussin M."/>
            <person name="Gibbons S.M."/>
            <person name="Avila-Pacheco J."/>
            <person name="Jiang X."/>
            <person name="Kearney S.M."/>
            <person name="Perrotta A.R."/>
            <person name="Berdy B."/>
            <person name="Zhao S."/>
            <person name="Lieberman T.D."/>
            <person name="Swanson P.K."/>
            <person name="Smith M."/>
            <person name="Roesemann S."/>
            <person name="Alexander J.E."/>
            <person name="Rich S.A."/>
            <person name="Livny J."/>
            <person name="Vlamakis H."/>
            <person name="Clish C."/>
            <person name="Bullock K."/>
            <person name="Deik A."/>
            <person name="Scott J."/>
            <person name="Pierce K.A."/>
            <person name="Xavier R.J."/>
            <person name="Alm E.J."/>
        </authorList>
    </citation>
    <scope>NUCLEOTIDE SEQUENCE [LARGE SCALE GENOMIC DNA]</scope>
    <source>
        <strain evidence="6 9">BIOML-A1</strain>
    </source>
</reference>
<dbReference type="EMBL" id="WNAL01000001">
    <property type="protein sequence ID" value="MTR80300.1"/>
    <property type="molecule type" value="Genomic_DNA"/>
</dbReference>
<keyword evidence="7" id="KW-1185">Reference proteome</keyword>
<keyword evidence="2 5" id="KW-0378">Hydrolase</keyword>
<reference evidence="7" key="1">
    <citation type="submission" date="2015-05" db="EMBL/GenBank/DDBJ databases">
        <authorList>
            <consortium name="Pathogen Informatics"/>
        </authorList>
    </citation>
    <scope>NUCLEOTIDE SEQUENCE [LARGE SCALE GENOMIC DNA]</scope>
    <source>
        <strain evidence="5 8">2789STDY5608863</strain>
        <strain evidence="7">M72</strain>
    </source>
</reference>
<dbReference type="OrthoDB" id="9812187at2"/>
<dbReference type="STRING" id="301302.ERS852420_02862"/>
<dbReference type="EC" id="3.-.-.-" evidence="5"/>
<gene>
    <name evidence="5" type="primary">cheC_2</name>
    <name evidence="5" type="ORF">ERS852420_02862</name>
    <name evidence="6" type="ORF">GMD30_00970</name>
    <name evidence="4" type="ORF">M72_07201</name>
</gene>
<evidence type="ECO:0000313" key="6">
    <source>
        <dbReference type="EMBL" id="MTR80300.1"/>
    </source>
</evidence>
<evidence type="ECO:0000256" key="1">
    <source>
        <dbReference type="ARBA" id="ARBA00022500"/>
    </source>
</evidence>
<evidence type="ECO:0000313" key="5">
    <source>
        <dbReference type="EMBL" id="CUN12705.1"/>
    </source>
</evidence>
<dbReference type="PANTHER" id="PTHR43693:SF1">
    <property type="entry name" value="PROTEIN PHOSPHATASE CHEZ"/>
    <property type="match status" value="1"/>
</dbReference>
<dbReference type="RefSeq" id="WP_022046672.1">
    <property type="nucleotide sequence ID" value="NZ_CP173697.1"/>
</dbReference>
<feature type="domain" description="CheC-like protein" evidence="3">
    <location>
        <begin position="14"/>
        <end position="48"/>
    </location>
</feature>
<accession>A0A0M6WMW5</accession>
<sequence>MNDFTLDNVNEMYIDVLREIGNIGAGNATTSLASMINEQIDMNVPKVELMEASKLSSAICPEDEIIVGIFLEVTHDITGSMMFLMRMDSAHYLVNKLMGRDPENDAPFDEMDLSAMKEIGNIITASYLSALSSMTNLTILPSVPYIAVDMAGAILSVPAIQFGQYGNNALLIETEFGDERMINGYFILMPEEESYAKILSSLGIQL</sequence>
<name>A0A0M6WMW5_9FIRM</name>
<keyword evidence="1" id="KW-0145">Chemotaxis</keyword>
<evidence type="ECO:0000259" key="3">
    <source>
        <dbReference type="Pfam" id="PF04509"/>
    </source>
</evidence>
<dbReference type="AlphaFoldDB" id="A0A0M6WMW5"/>
<dbReference type="GO" id="GO:0016787">
    <property type="term" value="F:hydrolase activity"/>
    <property type="evidence" value="ECO:0007669"/>
    <property type="project" value="UniProtKB-KW"/>
</dbReference>
<proteinExistence type="predicted"/>
<organism evidence="4 7">
    <name type="scientific">Roseburia faecis</name>
    <dbReference type="NCBI Taxonomy" id="301302"/>
    <lineage>
        <taxon>Bacteria</taxon>
        <taxon>Bacillati</taxon>
        <taxon>Bacillota</taxon>
        <taxon>Clostridia</taxon>
        <taxon>Lachnospirales</taxon>
        <taxon>Lachnospiraceae</taxon>
        <taxon>Roseburia</taxon>
    </lineage>
</organism>
<dbReference type="Proteomes" id="UP000446657">
    <property type="component" value="Unassembled WGS sequence"/>
</dbReference>
<reference evidence="4" key="2">
    <citation type="submission" date="2015-05" db="EMBL/GenBank/DDBJ databases">
        <authorList>
            <person name="Wang D.B."/>
            <person name="Wang M."/>
        </authorList>
    </citation>
    <scope>NUCLEOTIDE SEQUENCE [LARGE SCALE GENOMIC DNA]</scope>
    <source>
        <strain evidence="4">M72</strain>
    </source>
</reference>
<dbReference type="InterPro" id="IPR007597">
    <property type="entry name" value="CheC"/>
</dbReference>
<dbReference type="GO" id="GO:0006935">
    <property type="term" value="P:chemotaxis"/>
    <property type="evidence" value="ECO:0007669"/>
    <property type="project" value="UniProtKB-KW"/>
</dbReference>
<dbReference type="EMBL" id="CYXV01000014">
    <property type="protein sequence ID" value="CUN12705.1"/>
    <property type="molecule type" value="Genomic_DNA"/>
</dbReference>
<dbReference type="CDD" id="cd17909">
    <property type="entry name" value="CheC_ClassI"/>
    <property type="match status" value="1"/>
</dbReference>
<dbReference type="PANTHER" id="PTHR43693">
    <property type="entry name" value="PROTEIN PHOSPHATASE CHEZ"/>
    <property type="match status" value="1"/>
</dbReference>
<dbReference type="Gene3D" id="3.40.1550.10">
    <property type="entry name" value="CheC-like"/>
    <property type="match status" value="1"/>
</dbReference>
<dbReference type="EMBL" id="CVRR01000019">
    <property type="protein sequence ID" value="CRL38593.1"/>
    <property type="molecule type" value="Genomic_DNA"/>
</dbReference>
<dbReference type="GeneID" id="99747972"/>
<evidence type="ECO:0000313" key="7">
    <source>
        <dbReference type="Proteomes" id="UP000049979"/>
    </source>
</evidence>
<dbReference type="SUPFAM" id="SSF103039">
    <property type="entry name" value="CheC-like"/>
    <property type="match status" value="1"/>
</dbReference>